<keyword evidence="1" id="KW-1133">Transmembrane helix</keyword>
<keyword evidence="4" id="KW-1185">Reference proteome</keyword>
<dbReference type="AlphaFoldDB" id="A0A927R676"/>
<protein>
    <recommendedName>
        <fullName evidence="2">Transposase IS4-like domain-containing protein</fullName>
    </recommendedName>
</protein>
<keyword evidence="1" id="KW-0812">Transmembrane</keyword>
<dbReference type="RefSeq" id="WP_192600495.1">
    <property type="nucleotide sequence ID" value="NZ_JADBEL010000040.1"/>
</dbReference>
<dbReference type="GO" id="GO:0003677">
    <property type="term" value="F:DNA binding"/>
    <property type="evidence" value="ECO:0007669"/>
    <property type="project" value="InterPro"/>
</dbReference>
<evidence type="ECO:0000313" key="4">
    <source>
        <dbReference type="Proteomes" id="UP000658225"/>
    </source>
</evidence>
<sequence length="167" mass="19349">MQQPDSNVVGDVTCQVGTKQSRTIDRYRVVTFCDHEGHDIRVVTNVMGVSAEEIAEMYKGRWAIESFFHWIKGYLDLPILFDNSKKAVFTQIFIVLSVFVLLKWFFDQVKKAVKKSISFRSFTRSFFGADSSRGMAKCGCRFPMSFEGIQRKRVTYSWLISRRGIFL</sequence>
<dbReference type="PANTHER" id="PTHR33258">
    <property type="entry name" value="TRANSPOSASE INSL FOR INSERTION SEQUENCE ELEMENT IS186A-RELATED"/>
    <property type="match status" value="1"/>
</dbReference>
<proteinExistence type="predicted"/>
<organism evidence="3 4">
    <name type="scientific">Sporosarcina limicola</name>
    <dbReference type="NCBI Taxonomy" id="34101"/>
    <lineage>
        <taxon>Bacteria</taxon>
        <taxon>Bacillati</taxon>
        <taxon>Bacillota</taxon>
        <taxon>Bacilli</taxon>
        <taxon>Bacillales</taxon>
        <taxon>Caryophanaceae</taxon>
        <taxon>Sporosarcina</taxon>
    </lineage>
</organism>
<keyword evidence="1" id="KW-0472">Membrane</keyword>
<dbReference type="EMBL" id="JADBEL010000040">
    <property type="protein sequence ID" value="MBE1556893.1"/>
    <property type="molecule type" value="Genomic_DNA"/>
</dbReference>
<evidence type="ECO:0000313" key="3">
    <source>
        <dbReference type="EMBL" id="MBE1556893.1"/>
    </source>
</evidence>
<accession>A0A927R676</accession>
<dbReference type="InterPro" id="IPR012337">
    <property type="entry name" value="RNaseH-like_sf"/>
</dbReference>
<reference evidence="3" key="1">
    <citation type="submission" date="2020-10" db="EMBL/GenBank/DDBJ databases">
        <title>Genomic Encyclopedia of Type Strains, Phase IV (KMG-IV): sequencing the most valuable type-strain genomes for metagenomic binning, comparative biology and taxonomic classification.</title>
        <authorList>
            <person name="Goeker M."/>
        </authorList>
    </citation>
    <scope>NUCLEOTIDE SEQUENCE</scope>
    <source>
        <strain evidence="3">DSM 13886</strain>
    </source>
</reference>
<dbReference type="Pfam" id="PF01609">
    <property type="entry name" value="DDE_Tnp_1"/>
    <property type="match status" value="1"/>
</dbReference>
<dbReference type="GO" id="GO:0006313">
    <property type="term" value="P:DNA transposition"/>
    <property type="evidence" value="ECO:0007669"/>
    <property type="project" value="InterPro"/>
</dbReference>
<dbReference type="Proteomes" id="UP000658225">
    <property type="component" value="Unassembled WGS sequence"/>
</dbReference>
<gene>
    <name evidence="3" type="ORF">H4683_004019</name>
</gene>
<feature type="domain" description="Transposase IS4-like" evidence="2">
    <location>
        <begin position="19"/>
        <end position="95"/>
    </location>
</feature>
<evidence type="ECO:0000256" key="1">
    <source>
        <dbReference type="SAM" id="Phobius"/>
    </source>
</evidence>
<dbReference type="GO" id="GO:0004803">
    <property type="term" value="F:transposase activity"/>
    <property type="evidence" value="ECO:0007669"/>
    <property type="project" value="InterPro"/>
</dbReference>
<name>A0A927R676_9BACL</name>
<evidence type="ECO:0000259" key="2">
    <source>
        <dbReference type="Pfam" id="PF01609"/>
    </source>
</evidence>
<dbReference type="PANTHER" id="PTHR33258:SF1">
    <property type="entry name" value="TRANSPOSASE INSL FOR INSERTION SEQUENCE ELEMENT IS186A-RELATED"/>
    <property type="match status" value="1"/>
</dbReference>
<feature type="transmembrane region" description="Helical" evidence="1">
    <location>
        <begin position="87"/>
        <end position="106"/>
    </location>
</feature>
<comment type="caution">
    <text evidence="3">The sequence shown here is derived from an EMBL/GenBank/DDBJ whole genome shotgun (WGS) entry which is preliminary data.</text>
</comment>
<dbReference type="SUPFAM" id="SSF53098">
    <property type="entry name" value="Ribonuclease H-like"/>
    <property type="match status" value="1"/>
</dbReference>
<dbReference type="InterPro" id="IPR002559">
    <property type="entry name" value="Transposase_11"/>
</dbReference>